<dbReference type="Proteomes" id="UP001634394">
    <property type="component" value="Unassembled WGS sequence"/>
</dbReference>
<dbReference type="EMBL" id="JBJQND010000006">
    <property type="protein sequence ID" value="KAL3874922.1"/>
    <property type="molecule type" value="Genomic_DNA"/>
</dbReference>
<name>A0ABD3WLS5_SINWO</name>
<comment type="caution">
    <text evidence="2">The sequence shown here is derived from an EMBL/GenBank/DDBJ whole genome shotgun (WGS) entry which is preliminary data.</text>
</comment>
<keyword evidence="1" id="KW-1133">Transmembrane helix</keyword>
<proteinExistence type="predicted"/>
<protein>
    <submittedName>
        <fullName evidence="2">Uncharacterized protein</fullName>
    </submittedName>
</protein>
<sequence length="269" mass="29552">MKYIRYSLVSTKYILYTDVLVMVLLITTCRSGSVLMDSYYVTDTNNYTHTAHCSIDNPGNLSLPDIHIQFNVTTTNFSNDNLDIKYSPDGSEICAQFKSWITQFLDRIDFRVTVPFPAVGGNCTGVKQCQGIGFWNTTEISPPSSQQPSEASMVTSSADVVQETTAVVLTVGGVQQSTLTTPCFCTCQEMLLSSKLQTKNATGSMMSANMTVDKKSTSKWIRTKISAEDSRTSSLSIGCAAVLVLVFSAACIVLPDMAIFLRLLWKKCR</sequence>
<keyword evidence="1" id="KW-0472">Membrane</keyword>
<feature type="transmembrane region" description="Helical" evidence="1">
    <location>
        <begin position="240"/>
        <end position="265"/>
    </location>
</feature>
<keyword evidence="3" id="KW-1185">Reference proteome</keyword>
<reference evidence="2 3" key="1">
    <citation type="submission" date="2024-11" db="EMBL/GenBank/DDBJ databases">
        <title>Chromosome-level genome assembly of the freshwater bivalve Anodonta woodiana.</title>
        <authorList>
            <person name="Chen X."/>
        </authorList>
    </citation>
    <scope>NUCLEOTIDE SEQUENCE [LARGE SCALE GENOMIC DNA]</scope>
    <source>
        <strain evidence="2">MN2024</strain>
        <tissue evidence="2">Gills</tissue>
    </source>
</reference>
<keyword evidence="1" id="KW-0812">Transmembrane</keyword>
<evidence type="ECO:0000313" key="2">
    <source>
        <dbReference type="EMBL" id="KAL3874922.1"/>
    </source>
</evidence>
<evidence type="ECO:0000313" key="3">
    <source>
        <dbReference type="Proteomes" id="UP001634394"/>
    </source>
</evidence>
<dbReference type="AlphaFoldDB" id="A0ABD3WLS5"/>
<organism evidence="2 3">
    <name type="scientific">Sinanodonta woodiana</name>
    <name type="common">Chinese pond mussel</name>
    <name type="synonym">Anodonta woodiana</name>
    <dbReference type="NCBI Taxonomy" id="1069815"/>
    <lineage>
        <taxon>Eukaryota</taxon>
        <taxon>Metazoa</taxon>
        <taxon>Spiralia</taxon>
        <taxon>Lophotrochozoa</taxon>
        <taxon>Mollusca</taxon>
        <taxon>Bivalvia</taxon>
        <taxon>Autobranchia</taxon>
        <taxon>Heteroconchia</taxon>
        <taxon>Palaeoheterodonta</taxon>
        <taxon>Unionida</taxon>
        <taxon>Unionoidea</taxon>
        <taxon>Unionidae</taxon>
        <taxon>Unioninae</taxon>
        <taxon>Sinanodonta</taxon>
    </lineage>
</organism>
<evidence type="ECO:0000256" key="1">
    <source>
        <dbReference type="SAM" id="Phobius"/>
    </source>
</evidence>
<accession>A0ABD3WLS5</accession>
<gene>
    <name evidence="2" type="ORF">ACJMK2_037874</name>
</gene>